<dbReference type="AlphaFoldDB" id="A0AAV2BG19"/>
<keyword evidence="3" id="KW-1185">Reference proteome</keyword>
<feature type="region of interest" description="Disordered" evidence="1">
    <location>
        <begin position="1"/>
        <end position="28"/>
    </location>
</feature>
<gene>
    <name evidence="2" type="ORF">LARSCL_LOCUS18795</name>
</gene>
<evidence type="ECO:0000313" key="3">
    <source>
        <dbReference type="Proteomes" id="UP001497382"/>
    </source>
</evidence>
<evidence type="ECO:0000313" key="2">
    <source>
        <dbReference type="EMBL" id="CAL1294585.1"/>
    </source>
</evidence>
<sequence length="83" mass="9864">MFQRCVFRDNWQQQNQRAKKKSDTPQHIPPIVIQAQCSQRPVLDSHHRNERFERHEHAEIGLPVFQHVDSSIQQDLLLCFGHP</sequence>
<proteinExistence type="predicted"/>
<name>A0AAV2BG19_9ARAC</name>
<accession>A0AAV2BG19</accession>
<dbReference type="Proteomes" id="UP001497382">
    <property type="component" value="Unassembled WGS sequence"/>
</dbReference>
<comment type="caution">
    <text evidence="2">The sequence shown here is derived from an EMBL/GenBank/DDBJ whole genome shotgun (WGS) entry which is preliminary data.</text>
</comment>
<dbReference type="EMBL" id="CAXIEN010000349">
    <property type="protein sequence ID" value="CAL1294585.1"/>
    <property type="molecule type" value="Genomic_DNA"/>
</dbReference>
<organism evidence="2 3">
    <name type="scientific">Larinioides sclopetarius</name>
    <dbReference type="NCBI Taxonomy" id="280406"/>
    <lineage>
        <taxon>Eukaryota</taxon>
        <taxon>Metazoa</taxon>
        <taxon>Ecdysozoa</taxon>
        <taxon>Arthropoda</taxon>
        <taxon>Chelicerata</taxon>
        <taxon>Arachnida</taxon>
        <taxon>Araneae</taxon>
        <taxon>Araneomorphae</taxon>
        <taxon>Entelegynae</taxon>
        <taxon>Araneoidea</taxon>
        <taxon>Araneidae</taxon>
        <taxon>Larinioides</taxon>
    </lineage>
</organism>
<protein>
    <submittedName>
        <fullName evidence="2">Uncharacterized protein</fullName>
    </submittedName>
</protein>
<evidence type="ECO:0000256" key="1">
    <source>
        <dbReference type="SAM" id="MobiDB-lite"/>
    </source>
</evidence>
<reference evidence="2 3" key="1">
    <citation type="submission" date="2024-04" db="EMBL/GenBank/DDBJ databases">
        <authorList>
            <person name="Rising A."/>
            <person name="Reimegard J."/>
            <person name="Sonavane S."/>
            <person name="Akerstrom W."/>
            <person name="Nylinder S."/>
            <person name="Hedman E."/>
            <person name="Kallberg Y."/>
        </authorList>
    </citation>
    <scope>NUCLEOTIDE SEQUENCE [LARGE SCALE GENOMIC DNA]</scope>
</reference>